<dbReference type="Gene3D" id="3.90.230.10">
    <property type="entry name" value="Creatinase/methionine aminopeptidase superfamily"/>
    <property type="match status" value="1"/>
</dbReference>
<evidence type="ECO:0000256" key="4">
    <source>
        <dbReference type="ARBA" id="ARBA00022723"/>
    </source>
</evidence>
<dbReference type="InterPro" id="IPR000994">
    <property type="entry name" value="Pept_M24"/>
</dbReference>
<dbReference type="PANTHER" id="PTHR43330:SF27">
    <property type="entry name" value="METHIONINE AMINOPEPTIDASE"/>
    <property type="match status" value="1"/>
</dbReference>
<feature type="region of interest" description="Disordered" evidence="8">
    <location>
        <begin position="259"/>
        <end position="302"/>
    </location>
</feature>
<evidence type="ECO:0000256" key="1">
    <source>
        <dbReference type="ARBA" id="ARBA00002521"/>
    </source>
</evidence>
<comment type="subunit">
    <text evidence="6">Monomer.</text>
</comment>
<dbReference type="EMBL" id="CAIE01000017">
    <property type="protein sequence ID" value="CCH17119.1"/>
    <property type="molecule type" value="Genomic_DNA"/>
</dbReference>
<dbReference type="NCBIfam" id="TIGR00500">
    <property type="entry name" value="met_pdase_I"/>
    <property type="match status" value="1"/>
</dbReference>
<feature type="binding site" evidence="6">
    <location>
        <position position="141"/>
    </location>
    <ligand>
        <name>a divalent metal cation</name>
        <dbReference type="ChEBI" id="CHEBI:60240"/>
        <label>1</label>
    </ligand>
</feature>
<dbReference type="GO" id="GO:0005829">
    <property type="term" value="C:cytosol"/>
    <property type="evidence" value="ECO:0007669"/>
    <property type="project" value="TreeGrafter"/>
</dbReference>
<gene>
    <name evidence="6 10" type="primary">map</name>
    <name evidence="10" type="ORF">MILUP08_42039</name>
</gene>
<comment type="catalytic activity">
    <reaction evidence="6 7">
        <text>Release of N-terminal amino acids, preferentially methionine, from peptides and arylamides.</text>
        <dbReference type="EC" id="3.4.11.18"/>
    </reaction>
</comment>
<dbReference type="GO" id="GO:0046872">
    <property type="term" value="F:metal ion binding"/>
    <property type="evidence" value="ECO:0007669"/>
    <property type="project" value="UniProtKB-UniRule"/>
</dbReference>
<dbReference type="InterPro" id="IPR036005">
    <property type="entry name" value="Creatinase/aminopeptidase-like"/>
</dbReference>
<comment type="caution">
    <text evidence="10">The sequence shown here is derived from an EMBL/GenBank/DDBJ whole genome shotgun (WGS) entry which is preliminary data.</text>
</comment>
<evidence type="ECO:0000256" key="8">
    <source>
        <dbReference type="SAM" id="MobiDB-lite"/>
    </source>
</evidence>
<evidence type="ECO:0000256" key="5">
    <source>
        <dbReference type="ARBA" id="ARBA00022801"/>
    </source>
</evidence>
<evidence type="ECO:0000256" key="2">
    <source>
        <dbReference type="ARBA" id="ARBA00022438"/>
    </source>
</evidence>
<evidence type="ECO:0000259" key="9">
    <source>
        <dbReference type="Pfam" id="PF00557"/>
    </source>
</evidence>
<accession>I0KZX2</accession>
<feature type="binding site" evidence="6">
    <location>
        <position position="113"/>
    </location>
    <ligand>
        <name>substrate</name>
    </ligand>
</feature>
<reference evidence="11" key="1">
    <citation type="journal article" date="2012" name="J. Bacteriol.">
        <title>Genome Sequence of Micromonospora lupini Lupac 08, Isolated from Root Nodules of Lupinus angustifolius.</title>
        <authorList>
            <person name="Alonso-Vega P."/>
            <person name="Normand P."/>
            <person name="Bacigalupe R."/>
            <person name="Pujic P."/>
            <person name="Lajus A."/>
            <person name="Vallenet D."/>
            <person name="Carro L."/>
            <person name="Coll P."/>
            <person name="Trujillo M.E."/>
        </authorList>
    </citation>
    <scope>NUCLEOTIDE SEQUENCE [LARGE SCALE GENOMIC DNA]</scope>
    <source>
        <strain evidence="11">Lupac 08</strain>
    </source>
</reference>
<evidence type="ECO:0000313" key="10">
    <source>
        <dbReference type="EMBL" id="CCH17119.1"/>
    </source>
</evidence>
<feature type="binding site" evidence="6">
    <location>
        <position position="237"/>
    </location>
    <ligand>
        <name>a divalent metal cation</name>
        <dbReference type="ChEBI" id="CHEBI:60240"/>
        <label>2</label>
        <note>catalytic</note>
    </ligand>
</feature>
<dbReference type="PRINTS" id="PR00599">
    <property type="entry name" value="MAPEPTIDASE"/>
</dbReference>
<comment type="function">
    <text evidence="1 6">Removes the N-terminal methionine from nascent proteins. The N-terminal methionine is often cleaved when the second residue in the primary sequence is small and uncharged (Met-Ala-, Cys, Gly, Pro, Ser, Thr, or Val). Requires deformylation of the N(alpha)-formylated initiator methionine before it can be hydrolyzed.</text>
</comment>
<dbReference type="SUPFAM" id="SSF55920">
    <property type="entry name" value="Creatinase/aminopeptidase"/>
    <property type="match status" value="1"/>
</dbReference>
<keyword evidence="4 6" id="KW-0479">Metal-binding</keyword>
<dbReference type="GO" id="GO:0006508">
    <property type="term" value="P:proteolysis"/>
    <property type="evidence" value="ECO:0007669"/>
    <property type="project" value="UniProtKB-KW"/>
</dbReference>
<keyword evidence="2 6" id="KW-0031">Aminopeptidase</keyword>
<dbReference type="AlphaFoldDB" id="I0KZX2"/>
<feature type="binding site" evidence="6">
    <location>
        <position position="141"/>
    </location>
    <ligand>
        <name>a divalent metal cation</name>
        <dbReference type="ChEBI" id="CHEBI:60240"/>
        <label>2</label>
        <note>catalytic</note>
    </ligand>
</feature>
<evidence type="ECO:0000256" key="6">
    <source>
        <dbReference type="HAMAP-Rule" id="MF_01974"/>
    </source>
</evidence>
<name>I0KZX2_9ACTN</name>
<dbReference type="Proteomes" id="UP000003448">
    <property type="component" value="Unassembled WGS sequence"/>
</dbReference>
<sequence length="302" mass="32466">MRPHGPAMSTRRPLRPTWYKYTGPEREGLIVIELKTAAEVDRMAVTGQFVGELLAELRAVAAVGVNLLDLEHHARRRIEERGAESCYWDYTPSFGRGPFRNVLCLSVNDAVLHGLPHDYVLRDGDLLSIDMAVGIDGWAADSALSVIVGTPSPADLKLIEATEVALAAGIDAARPGNQLGDISAAIGEVAHRYGYQVNDEFGGHGIGRTMHEAPHVPNDGRPGRGMTLKPGLTLAIEPWLCRSTGKIKFDQDGWTIRSADGSRSAHSEHTVAVTEVGPRVLTSRPGQGVRPDSRSGQSAATS</sequence>
<dbReference type="eggNOG" id="COG0024">
    <property type="taxonomic scope" value="Bacteria"/>
</dbReference>
<dbReference type="EC" id="3.4.11.18" evidence="6 7"/>
<dbReference type="InterPro" id="IPR002467">
    <property type="entry name" value="Pept_M24A_MAP1"/>
</dbReference>
<feature type="binding site" evidence="6">
    <location>
        <position position="268"/>
    </location>
    <ligand>
        <name>a divalent metal cation</name>
        <dbReference type="ChEBI" id="CHEBI:60240"/>
        <label>2</label>
        <note>catalytic</note>
    </ligand>
</feature>
<feature type="binding site" evidence="6">
    <location>
        <position position="204"/>
    </location>
    <ligand>
        <name>a divalent metal cation</name>
        <dbReference type="ChEBI" id="CHEBI:60240"/>
        <label>2</label>
        <note>catalytic</note>
    </ligand>
</feature>
<evidence type="ECO:0000313" key="11">
    <source>
        <dbReference type="Proteomes" id="UP000003448"/>
    </source>
</evidence>
<feature type="binding site" evidence="6">
    <location>
        <position position="130"/>
    </location>
    <ligand>
        <name>a divalent metal cation</name>
        <dbReference type="ChEBI" id="CHEBI:60240"/>
        <label>1</label>
    </ligand>
</feature>
<dbReference type="CDD" id="cd01086">
    <property type="entry name" value="MetAP1"/>
    <property type="match status" value="1"/>
</dbReference>
<comment type="similarity">
    <text evidence="6">Belongs to the peptidase M24A family. Methionine aminopeptidase type 1 subfamily.</text>
</comment>
<dbReference type="GO" id="GO:0004239">
    <property type="term" value="F:initiator methionyl aminopeptidase activity"/>
    <property type="evidence" value="ECO:0007669"/>
    <property type="project" value="UniProtKB-UniRule"/>
</dbReference>
<dbReference type="InterPro" id="IPR001714">
    <property type="entry name" value="Pept_M24_MAP"/>
</dbReference>
<feature type="binding site" evidence="6">
    <location>
        <position position="268"/>
    </location>
    <ligand>
        <name>a divalent metal cation</name>
        <dbReference type="ChEBI" id="CHEBI:60240"/>
        <label>1</label>
    </ligand>
</feature>
<dbReference type="Pfam" id="PF00557">
    <property type="entry name" value="Peptidase_M24"/>
    <property type="match status" value="1"/>
</dbReference>
<dbReference type="GO" id="GO:0070006">
    <property type="term" value="F:metalloaminopeptidase activity"/>
    <property type="evidence" value="ECO:0007669"/>
    <property type="project" value="UniProtKB-UniRule"/>
</dbReference>
<proteinExistence type="inferred from homology"/>
<evidence type="ECO:0000256" key="7">
    <source>
        <dbReference type="RuleBase" id="RU003653"/>
    </source>
</evidence>
<protein>
    <recommendedName>
        <fullName evidence="6 7">Methionine aminopeptidase</fullName>
        <shortName evidence="6">MAP</shortName>
        <shortName evidence="6">MetAP</shortName>
        <ecNumber evidence="6 7">3.4.11.18</ecNumber>
    </recommendedName>
    <alternativeName>
        <fullName evidence="6">Peptidase M</fullName>
    </alternativeName>
</protein>
<dbReference type="HAMAP" id="MF_01974">
    <property type="entry name" value="MetAP_1"/>
    <property type="match status" value="1"/>
</dbReference>
<keyword evidence="3 6" id="KW-0645">Protease</keyword>
<keyword evidence="5 6" id="KW-0378">Hydrolase</keyword>
<dbReference type="STRING" id="1150864.MILUP08_42039"/>
<organism evidence="10 11">
    <name type="scientific">Micromonospora lupini str. Lupac 08</name>
    <dbReference type="NCBI Taxonomy" id="1150864"/>
    <lineage>
        <taxon>Bacteria</taxon>
        <taxon>Bacillati</taxon>
        <taxon>Actinomycetota</taxon>
        <taxon>Actinomycetes</taxon>
        <taxon>Micromonosporales</taxon>
        <taxon>Micromonosporaceae</taxon>
        <taxon>Micromonospora</taxon>
    </lineage>
</organism>
<evidence type="ECO:0000256" key="3">
    <source>
        <dbReference type="ARBA" id="ARBA00022670"/>
    </source>
</evidence>
<comment type="cofactor">
    <cofactor evidence="6">
        <name>Co(2+)</name>
        <dbReference type="ChEBI" id="CHEBI:48828"/>
    </cofactor>
    <cofactor evidence="6">
        <name>Zn(2+)</name>
        <dbReference type="ChEBI" id="CHEBI:29105"/>
    </cofactor>
    <cofactor evidence="6">
        <name>Mn(2+)</name>
        <dbReference type="ChEBI" id="CHEBI:29035"/>
    </cofactor>
    <cofactor evidence="6">
        <name>Fe(2+)</name>
        <dbReference type="ChEBI" id="CHEBI:29033"/>
    </cofactor>
    <text evidence="6">Binds 2 divalent metal cations per subunit. Has a high-affinity and a low affinity metal-binding site. The true nature of the physiological cofactor is under debate. The enzyme is active with cobalt, zinc, manganese or divalent iron ions. Most likely, methionine aminopeptidases function as mononuclear Fe(2+)-metalloproteases under physiological conditions, and the catalytically relevant metal-binding site has been assigned to the histidine-containing high-affinity site.</text>
</comment>
<feature type="binding site" evidence="6">
    <location>
        <position position="211"/>
    </location>
    <ligand>
        <name>substrate</name>
    </ligand>
</feature>
<keyword evidence="11" id="KW-1185">Reference proteome</keyword>
<feature type="domain" description="Peptidase M24" evidence="9">
    <location>
        <begin position="43"/>
        <end position="275"/>
    </location>
</feature>
<dbReference type="PANTHER" id="PTHR43330">
    <property type="entry name" value="METHIONINE AMINOPEPTIDASE"/>
    <property type="match status" value="1"/>
</dbReference>